<evidence type="ECO:0000256" key="3">
    <source>
        <dbReference type="SAM" id="MobiDB-lite"/>
    </source>
</evidence>
<dbReference type="Pfam" id="PF13012">
    <property type="entry name" value="MitMem_reg"/>
    <property type="match status" value="1"/>
</dbReference>
<evidence type="ECO:0000259" key="4">
    <source>
        <dbReference type="PROSITE" id="PS50249"/>
    </source>
</evidence>
<dbReference type="PANTHER" id="PTHR10540:SF7">
    <property type="entry name" value="26S PROTEASOME NON-ATPASE REGULATORY SUBUNIT 7"/>
    <property type="match status" value="1"/>
</dbReference>
<keyword evidence="2 5" id="KW-0647">Proteasome</keyword>
<dbReference type="PROSITE" id="PS50249">
    <property type="entry name" value="MPN"/>
    <property type="match status" value="1"/>
</dbReference>
<keyword evidence="6" id="KW-1185">Reference proteome</keyword>
<sequence length="346" mass="38370">MTGSGPTATAAATGELQVDSLSSFASVAGLVANKIVVVHPIVLLSVVDHYNRVARGTSRRVVGTLLGEVADGEVHVSNSFALPFEEDPKDPNVWYLDRNYHEHLFQMFKKVNTRERILGWYSTGPQVRMTDLEIHEIFRRYTPNPIYVIVDINPKETVVPTKAYYSFEQPTSDKDFRRTFVHVASTIGAYEAEEVGVEHLLRDLKNASTSTLATRVADKLSALKLLIGKIQEVSSYLQDAAQKKITPNPSIMYTIQDVFNLLPDLSSPELVEAFAIQTNDTMLGLYLGSVVRSVLALHNLINNKLEHKRASEAKKATEKETDEKKNKEAGADAKKSAEKEGNGAKR</sequence>
<dbReference type="PANTHER" id="PTHR10540">
    <property type="entry name" value="EUKARYOTIC TRANSLATION INITIATION FACTOR 3 SUBUNIT F-RELATED"/>
    <property type="match status" value="1"/>
</dbReference>
<dbReference type="Pfam" id="PF01398">
    <property type="entry name" value="JAB"/>
    <property type="match status" value="1"/>
</dbReference>
<dbReference type="GO" id="GO:0043161">
    <property type="term" value="P:proteasome-mediated ubiquitin-dependent protein catabolic process"/>
    <property type="evidence" value="ECO:0007669"/>
    <property type="project" value="TreeGrafter"/>
</dbReference>
<dbReference type="GO" id="GO:0008237">
    <property type="term" value="F:metallopeptidase activity"/>
    <property type="evidence" value="ECO:0007669"/>
    <property type="project" value="InterPro"/>
</dbReference>
<dbReference type="SMART" id="SM00232">
    <property type="entry name" value="JAB_MPN"/>
    <property type="match status" value="1"/>
</dbReference>
<protein>
    <submittedName>
        <fullName evidence="5">26s proteasome regulatory</fullName>
    </submittedName>
</protein>
<evidence type="ECO:0000256" key="1">
    <source>
        <dbReference type="ARBA" id="ARBA00008568"/>
    </source>
</evidence>
<evidence type="ECO:0000313" key="6">
    <source>
        <dbReference type="Proteomes" id="UP000221165"/>
    </source>
</evidence>
<dbReference type="InterPro" id="IPR037518">
    <property type="entry name" value="MPN"/>
</dbReference>
<dbReference type="RefSeq" id="XP_067925611.1">
    <property type="nucleotide sequence ID" value="XM_068062414.1"/>
</dbReference>
<dbReference type="GeneID" id="94425625"/>
<dbReference type="OrthoDB" id="10256771at2759"/>
<dbReference type="Proteomes" id="UP000221165">
    <property type="component" value="Unassembled WGS sequence"/>
</dbReference>
<dbReference type="GO" id="GO:0005838">
    <property type="term" value="C:proteasome regulatory particle"/>
    <property type="evidence" value="ECO:0007669"/>
    <property type="project" value="InterPro"/>
</dbReference>
<dbReference type="InterPro" id="IPR033858">
    <property type="entry name" value="MPN_RPN7_8"/>
</dbReference>
<reference evidence="5 6" key="1">
    <citation type="journal article" date="2017" name="Int. J. Parasitol.">
        <title>The genome of the protozoan parasite Cystoisospora suis and a reverse vaccinology approach to identify vaccine candidates.</title>
        <authorList>
            <person name="Palmieri N."/>
            <person name="Shrestha A."/>
            <person name="Ruttkowski B."/>
            <person name="Beck T."/>
            <person name="Vogl C."/>
            <person name="Tomley F."/>
            <person name="Blake D.P."/>
            <person name="Joachim A."/>
        </authorList>
    </citation>
    <scope>NUCLEOTIDE SEQUENCE [LARGE SCALE GENOMIC DNA]</scope>
    <source>
        <strain evidence="5 6">Wien I</strain>
    </source>
</reference>
<evidence type="ECO:0000256" key="2">
    <source>
        <dbReference type="ARBA" id="ARBA00022942"/>
    </source>
</evidence>
<feature type="domain" description="MPN" evidence="4">
    <location>
        <begin position="36"/>
        <end position="173"/>
    </location>
</feature>
<dbReference type="InterPro" id="IPR000555">
    <property type="entry name" value="JAMM/MPN+_dom"/>
</dbReference>
<feature type="region of interest" description="Disordered" evidence="3">
    <location>
        <begin position="307"/>
        <end position="346"/>
    </location>
</feature>
<dbReference type="InterPro" id="IPR024969">
    <property type="entry name" value="EIF3F/CSN6-like_C"/>
</dbReference>
<proteinExistence type="inferred from homology"/>
<evidence type="ECO:0000313" key="5">
    <source>
        <dbReference type="EMBL" id="PHJ23937.1"/>
    </source>
</evidence>
<dbReference type="VEuPathDB" id="ToxoDB:CSUI_002212"/>
<dbReference type="CDD" id="cd08062">
    <property type="entry name" value="MPN_RPN7_8"/>
    <property type="match status" value="1"/>
</dbReference>
<dbReference type="AlphaFoldDB" id="A0A2C6L5L1"/>
<gene>
    <name evidence="5" type="ORF">CSUI_002212</name>
</gene>
<organism evidence="5 6">
    <name type="scientific">Cystoisospora suis</name>
    <dbReference type="NCBI Taxonomy" id="483139"/>
    <lineage>
        <taxon>Eukaryota</taxon>
        <taxon>Sar</taxon>
        <taxon>Alveolata</taxon>
        <taxon>Apicomplexa</taxon>
        <taxon>Conoidasida</taxon>
        <taxon>Coccidia</taxon>
        <taxon>Eucoccidiorida</taxon>
        <taxon>Eimeriorina</taxon>
        <taxon>Sarcocystidae</taxon>
        <taxon>Cystoisospora</taxon>
    </lineage>
</organism>
<comment type="caution">
    <text evidence="5">The sequence shown here is derived from an EMBL/GenBank/DDBJ whole genome shotgun (WGS) entry which is preliminary data.</text>
</comment>
<accession>A0A2C6L5L1</accession>
<comment type="similarity">
    <text evidence="1">Belongs to the peptidase M67A family.</text>
</comment>
<name>A0A2C6L5L1_9APIC</name>
<dbReference type="Gene3D" id="3.40.140.10">
    <property type="entry name" value="Cytidine Deaminase, domain 2"/>
    <property type="match status" value="1"/>
</dbReference>
<dbReference type="EMBL" id="MIGC01000926">
    <property type="protein sequence ID" value="PHJ23937.1"/>
    <property type="molecule type" value="Genomic_DNA"/>
</dbReference>